<evidence type="ECO:0000256" key="1">
    <source>
        <dbReference type="ARBA" id="ARBA00006281"/>
    </source>
</evidence>
<name>A0AAD9PNI8_9APIC</name>
<dbReference type="InterPro" id="IPR033647">
    <property type="entry name" value="Aar2_N"/>
</dbReference>
<dbReference type="KEGG" id="bdw:94335400"/>
<organism evidence="4 5">
    <name type="scientific">Babesia duncani</name>
    <dbReference type="NCBI Taxonomy" id="323732"/>
    <lineage>
        <taxon>Eukaryota</taxon>
        <taxon>Sar</taxon>
        <taxon>Alveolata</taxon>
        <taxon>Apicomplexa</taxon>
        <taxon>Aconoidasida</taxon>
        <taxon>Piroplasmida</taxon>
        <taxon>Babesiidae</taxon>
        <taxon>Babesia</taxon>
    </lineage>
</organism>
<dbReference type="CDD" id="cd13778">
    <property type="entry name" value="Aar2_C"/>
    <property type="match status" value="1"/>
</dbReference>
<dbReference type="InterPro" id="IPR007946">
    <property type="entry name" value="AAR2"/>
</dbReference>
<dbReference type="CDD" id="cd13777">
    <property type="entry name" value="Aar2_N"/>
    <property type="match status" value="1"/>
</dbReference>
<sequence length="349" mass="40076">MAGTPEDVCFAVILNQRQGELLGFDFTSLPEPNRVAVIWDLDPGAHFIYLKHTDLKECDGSIIGQFVTIQRSQVLVLGRTTSGPYPFEILDNYSHLELKESIFRGLYKGQIARIPADLAKLWRNLTTCINAELLRYLEPLDHAIAAAGKRFKMDPLYSPRDAIEQPESRLERQVIYYSPIPKIDASGKCPQKVTQLYMDSSTTLDKLCSQYKFGQHGYTFGEFANARLYALGEMQHAYIAFVQCFNFQSFQQYKELLRLFCNAESILVKDAEFAREFTNTLEHQMEAFDFQSEMLGQDFLSTNLQILHEIATDYDILHEEMQRLQDVFKIKFGVDLQMINDTPLACEIL</sequence>
<feature type="domain" description="AAR2 N-terminal" evidence="3">
    <location>
        <begin position="10"/>
        <end position="139"/>
    </location>
</feature>
<dbReference type="Pfam" id="PF05282">
    <property type="entry name" value="AAR2"/>
    <property type="match status" value="1"/>
</dbReference>
<dbReference type="PANTHER" id="PTHR12689:SF4">
    <property type="entry name" value="PROTEIN AAR2 HOMOLOG"/>
    <property type="match status" value="1"/>
</dbReference>
<dbReference type="GeneID" id="94335400"/>
<dbReference type="PANTHER" id="PTHR12689">
    <property type="entry name" value="A1 CISTRON SPLICING FACTOR AAR2-RELATED"/>
    <property type="match status" value="1"/>
</dbReference>
<protein>
    <submittedName>
        <fullName evidence="4">Bifunctional A1 cistron-splicing factor</fullName>
    </submittedName>
</protein>
<proteinExistence type="inferred from homology"/>
<dbReference type="GO" id="GO:0000244">
    <property type="term" value="P:spliceosomal tri-snRNP complex assembly"/>
    <property type="evidence" value="ECO:0007669"/>
    <property type="project" value="TreeGrafter"/>
</dbReference>
<dbReference type="RefSeq" id="XP_067804939.1">
    <property type="nucleotide sequence ID" value="XM_067946148.1"/>
</dbReference>
<dbReference type="InterPro" id="IPR033648">
    <property type="entry name" value="AAR2_C"/>
</dbReference>
<dbReference type="Proteomes" id="UP001214638">
    <property type="component" value="Unassembled WGS sequence"/>
</dbReference>
<dbReference type="EMBL" id="JALLKP010000001">
    <property type="protein sequence ID" value="KAK2198097.1"/>
    <property type="molecule type" value="Genomic_DNA"/>
</dbReference>
<feature type="domain" description="AAR2 C-terminal" evidence="2">
    <location>
        <begin position="177"/>
        <end position="337"/>
    </location>
</feature>
<dbReference type="Gene3D" id="1.25.40.550">
    <property type="entry name" value="Aar2, C-terminal domain-like"/>
    <property type="match status" value="1"/>
</dbReference>
<evidence type="ECO:0000313" key="5">
    <source>
        <dbReference type="Proteomes" id="UP001214638"/>
    </source>
</evidence>
<dbReference type="AlphaFoldDB" id="A0AAD9PNI8"/>
<evidence type="ECO:0000259" key="3">
    <source>
        <dbReference type="Pfam" id="PF20981"/>
    </source>
</evidence>
<accession>A0AAD9PNI8</accession>
<comment type="similarity">
    <text evidence="1">Belongs to the AAR2 family.</text>
</comment>
<reference evidence="4" key="1">
    <citation type="journal article" date="2023" name="Nat. Microbiol.">
        <title>Babesia duncani multi-omics identifies virulence factors and drug targets.</title>
        <authorList>
            <person name="Singh P."/>
            <person name="Lonardi S."/>
            <person name="Liang Q."/>
            <person name="Vydyam P."/>
            <person name="Khabirova E."/>
            <person name="Fang T."/>
            <person name="Gihaz S."/>
            <person name="Thekkiniath J."/>
            <person name="Munshi M."/>
            <person name="Abel S."/>
            <person name="Ciampossin L."/>
            <person name="Batugedara G."/>
            <person name="Gupta M."/>
            <person name="Lu X.M."/>
            <person name="Lenz T."/>
            <person name="Chakravarty S."/>
            <person name="Cornillot E."/>
            <person name="Hu Y."/>
            <person name="Ma W."/>
            <person name="Gonzalez L.M."/>
            <person name="Sanchez S."/>
            <person name="Estrada K."/>
            <person name="Sanchez-Flores A."/>
            <person name="Montero E."/>
            <person name="Harb O.S."/>
            <person name="Le Roch K.G."/>
            <person name="Mamoun C.B."/>
        </authorList>
    </citation>
    <scope>NUCLEOTIDE SEQUENCE</scope>
    <source>
        <strain evidence="4">WA1</strain>
    </source>
</reference>
<evidence type="ECO:0000259" key="2">
    <source>
        <dbReference type="Pfam" id="PF05282"/>
    </source>
</evidence>
<gene>
    <name evidence="4" type="ORF">BdWA1_001102</name>
</gene>
<keyword evidence="5" id="KW-1185">Reference proteome</keyword>
<comment type="caution">
    <text evidence="4">The sequence shown here is derived from an EMBL/GenBank/DDBJ whole genome shotgun (WGS) entry which is preliminary data.</text>
</comment>
<dbReference type="Pfam" id="PF20981">
    <property type="entry name" value="AAR2_1st"/>
    <property type="match status" value="1"/>
</dbReference>
<dbReference type="InterPro" id="IPR038514">
    <property type="entry name" value="AAR2_C_sf"/>
</dbReference>
<evidence type="ECO:0000313" key="4">
    <source>
        <dbReference type="EMBL" id="KAK2198097.1"/>
    </source>
</evidence>